<gene>
    <name evidence="1" type="ORF">IV74_GL001189</name>
</gene>
<evidence type="ECO:0000313" key="1">
    <source>
        <dbReference type="EMBL" id="KRN57932.1"/>
    </source>
</evidence>
<evidence type="ECO:0000313" key="2">
    <source>
        <dbReference type="Proteomes" id="UP000051658"/>
    </source>
</evidence>
<dbReference type="PATRIC" id="fig|1449336.4.peg.1215"/>
<reference evidence="1 2" key="1">
    <citation type="journal article" date="2015" name="Genome Announc.">
        <title>Expanding the biotechnology potential of lactobacilli through comparative genomics of 213 strains and associated genera.</title>
        <authorList>
            <person name="Sun Z."/>
            <person name="Harris H.M."/>
            <person name="McCann A."/>
            <person name="Guo C."/>
            <person name="Argimon S."/>
            <person name="Zhang W."/>
            <person name="Yang X."/>
            <person name="Jeffery I.B."/>
            <person name="Cooney J.C."/>
            <person name="Kagawa T.F."/>
            <person name="Liu W."/>
            <person name="Song Y."/>
            <person name="Salvetti E."/>
            <person name="Wrobel A."/>
            <person name="Rasinkangas P."/>
            <person name="Parkhill J."/>
            <person name="Rea M.C."/>
            <person name="O'Sullivan O."/>
            <person name="Ritari J."/>
            <person name="Douillard F.P."/>
            <person name="Paul Ross R."/>
            <person name="Yang R."/>
            <person name="Briner A.E."/>
            <person name="Felis G.E."/>
            <person name="de Vos W.M."/>
            <person name="Barrangou R."/>
            <person name="Klaenhammer T.R."/>
            <person name="Caufield P.W."/>
            <person name="Cui Y."/>
            <person name="Zhang H."/>
            <person name="O'Toole P.W."/>
        </authorList>
    </citation>
    <scope>NUCLEOTIDE SEQUENCE [LARGE SCALE GENOMIC DNA]</scope>
    <source>
        <strain evidence="1 2">DSM 20623</strain>
    </source>
</reference>
<organism evidence="1 2">
    <name type="scientific">Carnobacterium divergens DSM 20623</name>
    <dbReference type="NCBI Taxonomy" id="1449336"/>
    <lineage>
        <taxon>Bacteria</taxon>
        <taxon>Bacillati</taxon>
        <taxon>Bacillota</taxon>
        <taxon>Bacilli</taxon>
        <taxon>Lactobacillales</taxon>
        <taxon>Carnobacteriaceae</taxon>
        <taxon>Carnobacterium</taxon>
    </lineage>
</organism>
<sequence>MTKIATNEAVVSSLSKEMVQATQEVNFSLKKSISYSNSQAATTLKSCLSDIKEATQEFQTGVDTDVKNLKKIHEAIKKTDQEWGVN</sequence>
<dbReference type="RefSeq" id="WP_034568287.1">
    <property type="nucleotide sequence ID" value="NZ_JQBS01000001.1"/>
</dbReference>
<proteinExistence type="predicted"/>
<dbReference type="GeneID" id="89589691"/>
<keyword evidence="2" id="KW-1185">Reference proteome</keyword>
<dbReference type="EMBL" id="JQBS01000001">
    <property type="protein sequence ID" value="KRN57932.1"/>
    <property type="molecule type" value="Genomic_DNA"/>
</dbReference>
<dbReference type="InterPro" id="IPR021477">
    <property type="entry name" value="TVIIS_effector_SACOL2603_fam"/>
</dbReference>
<dbReference type="Pfam" id="PF11328">
    <property type="entry name" value="DUF3130"/>
    <property type="match status" value="1"/>
</dbReference>
<name>A0A0R2I6M3_CARDV</name>
<dbReference type="Proteomes" id="UP000051658">
    <property type="component" value="Unassembled WGS sequence"/>
</dbReference>
<protein>
    <recommendedName>
        <fullName evidence="3">Type VII secretion effector</fullName>
    </recommendedName>
</protein>
<accession>A0A0R2I6M3</accession>
<evidence type="ECO:0008006" key="3">
    <source>
        <dbReference type="Google" id="ProtNLM"/>
    </source>
</evidence>
<dbReference type="AlphaFoldDB" id="A0A0R2I6M3"/>
<comment type="caution">
    <text evidence="1">The sequence shown here is derived from an EMBL/GenBank/DDBJ whole genome shotgun (WGS) entry which is preliminary data.</text>
</comment>